<dbReference type="PANTHER" id="PTHR23214:SF1">
    <property type="entry name" value="NEUROFILAMENT HEAVY POLYPEPTIDE"/>
    <property type="match status" value="1"/>
</dbReference>
<feature type="coiled-coil region" evidence="10">
    <location>
        <begin position="308"/>
        <end position="381"/>
    </location>
</feature>
<feature type="compositionally biased region" description="Basic and acidic residues" evidence="11">
    <location>
        <begin position="553"/>
        <end position="581"/>
    </location>
</feature>
<dbReference type="GO" id="GO:0061564">
    <property type="term" value="P:axon development"/>
    <property type="evidence" value="ECO:0007669"/>
    <property type="project" value="TreeGrafter"/>
</dbReference>
<evidence type="ECO:0000256" key="9">
    <source>
        <dbReference type="ARBA" id="ARBA00061646"/>
    </source>
</evidence>
<feature type="compositionally biased region" description="Polar residues" evidence="11">
    <location>
        <begin position="783"/>
        <end position="801"/>
    </location>
</feature>
<feature type="compositionally biased region" description="Acidic residues" evidence="11">
    <location>
        <begin position="528"/>
        <end position="552"/>
    </location>
</feature>
<keyword evidence="3" id="KW-0963">Cytoplasm</keyword>
<evidence type="ECO:0000256" key="6">
    <source>
        <dbReference type="ARBA" id="ARBA00023054"/>
    </source>
</evidence>
<dbReference type="Gene3D" id="1.20.5.170">
    <property type="match status" value="1"/>
</dbReference>
<feature type="compositionally biased region" description="Basic and acidic residues" evidence="11">
    <location>
        <begin position="517"/>
        <end position="527"/>
    </location>
</feature>
<feature type="compositionally biased region" description="Basic and acidic residues" evidence="11">
    <location>
        <begin position="632"/>
        <end position="668"/>
    </location>
</feature>
<feature type="compositionally biased region" description="Basic and acidic residues" evidence="11">
    <location>
        <begin position="702"/>
        <end position="771"/>
    </location>
</feature>
<dbReference type="InterPro" id="IPR002957">
    <property type="entry name" value="Keratin_I"/>
</dbReference>
<dbReference type="Gene3D" id="1.20.5.500">
    <property type="entry name" value="Single helix bin"/>
    <property type="match status" value="1"/>
</dbReference>
<reference evidence="13" key="1">
    <citation type="journal article" date="2014" name="Nature">
        <title>Elephant shark genome provides unique insights into gnathostome evolution.</title>
        <authorList>
            <consortium name="International Elephant Shark Genome Sequencing Consortium"/>
            <person name="Venkatesh B."/>
            <person name="Lee A.P."/>
            <person name="Ravi V."/>
            <person name="Maurya A.K."/>
            <person name="Lian M.M."/>
            <person name="Swann J.B."/>
            <person name="Ohta Y."/>
            <person name="Flajnik M.F."/>
            <person name="Sutoh Y."/>
            <person name="Kasahara M."/>
            <person name="Hoon S."/>
            <person name="Gangu V."/>
            <person name="Roy S.W."/>
            <person name="Irimia M."/>
            <person name="Korzh V."/>
            <person name="Kondrychyn I."/>
            <person name="Lim Z.W."/>
            <person name="Tay B.H."/>
            <person name="Tohari S."/>
            <person name="Kong K.W."/>
            <person name="Ho S."/>
            <person name="Lorente-Galdos B."/>
            <person name="Quilez J."/>
            <person name="Marques-Bonet T."/>
            <person name="Raney B.J."/>
            <person name="Ingham P.W."/>
            <person name="Tay A."/>
            <person name="Hillier L.W."/>
            <person name="Minx P."/>
            <person name="Boehm T."/>
            <person name="Wilson R.K."/>
            <person name="Brenner S."/>
            <person name="Warren W.C."/>
        </authorList>
    </citation>
    <scope>NUCLEOTIDE SEQUENCE</scope>
    <source>
        <tissue evidence="13">Brain</tissue>
    </source>
</reference>
<dbReference type="Pfam" id="PF00038">
    <property type="entry name" value="Filament"/>
    <property type="match status" value="1"/>
</dbReference>
<keyword evidence="8" id="KW-0966">Cell projection</keyword>
<evidence type="ECO:0000256" key="10">
    <source>
        <dbReference type="SAM" id="Coils"/>
    </source>
</evidence>
<feature type="compositionally biased region" description="Basic and acidic residues" evidence="11">
    <location>
        <begin position="599"/>
        <end position="625"/>
    </location>
</feature>
<feature type="compositionally biased region" description="Acidic residues" evidence="11">
    <location>
        <begin position="582"/>
        <end position="595"/>
    </location>
</feature>
<feature type="compositionally biased region" description="Basic and acidic residues" evidence="11">
    <location>
        <begin position="803"/>
        <end position="817"/>
    </location>
</feature>
<evidence type="ECO:0000256" key="5">
    <source>
        <dbReference type="ARBA" id="ARBA00022754"/>
    </source>
</evidence>
<organism evidence="13">
    <name type="scientific">Callorhinchus milii</name>
    <name type="common">Ghost shark</name>
    <dbReference type="NCBI Taxonomy" id="7868"/>
    <lineage>
        <taxon>Eukaryota</taxon>
        <taxon>Metazoa</taxon>
        <taxon>Chordata</taxon>
        <taxon>Craniata</taxon>
        <taxon>Vertebrata</taxon>
        <taxon>Chondrichthyes</taxon>
        <taxon>Holocephali</taxon>
        <taxon>Chimaeriformes</taxon>
        <taxon>Callorhinchidae</taxon>
        <taxon>Callorhinchus</taxon>
    </lineage>
</organism>
<accession>V9KBU5</accession>
<dbReference type="AlphaFoldDB" id="V9KBU5"/>
<evidence type="ECO:0000313" key="13">
    <source>
        <dbReference type="EMBL" id="AFO95338.1"/>
    </source>
</evidence>
<dbReference type="GO" id="GO:0045110">
    <property type="term" value="P:intermediate filament bundle assembly"/>
    <property type="evidence" value="ECO:0007669"/>
    <property type="project" value="TreeGrafter"/>
</dbReference>
<evidence type="ECO:0000256" key="8">
    <source>
        <dbReference type="ARBA" id="ARBA00023273"/>
    </source>
</evidence>
<dbReference type="FunFam" id="1.20.5.500:FF:000001">
    <property type="entry name" value="Type II keratin 23"/>
    <property type="match status" value="1"/>
</dbReference>
<feature type="region of interest" description="Disordered" evidence="11">
    <location>
        <begin position="1"/>
        <end position="62"/>
    </location>
</feature>
<keyword evidence="6 10" id="KW-0175">Coiled coil</keyword>
<feature type="compositionally biased region" description="Basic and acidic residues" evidence="11">
    <location>
        <begin position="682"/>
        <end position="694"/>
    </location>
</feature>
<dbReference type="FunFam" id="1.20.5.170:FF:000002">
    <property type="entry name" value="Type I keratin KA11"/>
    <property type="match status" value="1"/>
</dbReference>
<proteinExistence type="evidence at transcript level"/>
<comment type="similarity">
    <text evidence="9">Belongs to the intermediate filament family.</text>
</comment>
<feature type="compositionally biased region" description="Polar residues" evidence="11">
    <location>
        <begin position="36"/>
        <end position="57"/>
    </location>
</feature>
<dbReference type="InterPro" id="IPR039008">
    <property type="entry name" value="IF_rod_dom"/>
</dbReference>
<name>V9KBU5_CALMI</name>
<feature type="region of interest" description="Disordered" evidence="11">
    <location>
        <begin position="475"/>
        <end position="819"/>
    </location>
</feature>
<keyword evidence="4" id="KW-0597">Phosphoprotein</keyword>
<dbReference type="SUPFAM" id="SSF64593">
    <property type="entry name" value="Intermediate filament protein, coiled coil region"/>
    <property type="match status" value="2"/>
</dbReference>
<evidence type="ECO:0000259" key="12">
    <source>
        <dbReference type="PROSITE" id="PS51842"/>
    </source>
</evidence>
<evidence type="ECO:0000256" key="3">
    <source>
        <dbReference type="ARBA" id="ARBA00022490"/>
    </source>
</evidence>
<evidence type="ECO:0000256" key="1">
    <source>
        <dbReference type="ARBA" id="ARBA00004245"/>
    </source>
</evidence>
<evidence type="ECO:0000256" key="4">
    <source>
        <dbReference type="ARBA" id="ARBA00022553"/>
    </source>
</evidence>
<dbReference type="FunFam" id="1.20.5.1160:FF:000001">
    <property type="entry name" value="Keratin type II"/>
    <property type="match status" value="1"/>
</dbReference>
<dbReference type="EMBL" id="JW862821">
    <property type="protein sequence ID" value="AFO95338.1"/>
    <property type="molecule type" value="mRNA"/>
</dbReference>
<dbReference type="PROSITE" id="PS51842">
    <property type="entry name" value="IF_ROD_2"/>
    <property type="match status" value="1"/>
</dbReference>
<dbReference type="GO" id="GO:0099184">
    <property type="term" value="F:structural constituent of postsynaptic intermediate filament cytoskeleton"/>
    <property type="evidence" value="ECO:0007669"/>
    <property type="project" value="TreeGrafter"/>
</dbReference>
<dbReference type="PRINTS" id="PR01248">
    <property type="entry name" value="TYPE1KERATIN"/>
</dbReference>
<feature type="coiled-coil region" evidence="10">
    <location>
        <begin position="166"/>
        <end position="235"/>
    </location>
</feature>
<dbReference type="SMART" id="SM01391">
    <property type="entry name" value="Filament"/>
    <property type="match status" value="1"/>
</dbReference>
<evidence type="ECO:0000256" key="7">
    <source>
        <dbReference type="ARBA" id="ARBA00023212"/>
    </source>
</evidence>
<evidence type="ECO:0000256" key="11">
    <source>
        <dbReference type="SAM" id="MobiDB-lite"/>
    </source>
</evidence>
<dbReference type="PANTHER" id="PTHR23214">
    <property type="entry name" value="NEUROFILAMENT TRIPLET H PROTEIN"/>
    <property type="match status" value="1"/>
</dbReference>
<feature type="compositionally biased region" description="Basic and acidic residues" evidence="11">
    <location>
        <begin position="475"/>
        <end position="495"/>
    </location>
</feature>
<feature type="coiled-coil region" evidence="10">
    <location>
        <begin position="103"/>
        <end position="137"/>
    </location>
</feature>
<evidence type="ECO:0000256" key="2">
    <source>
        <dbReference type="ARBA" id="ARBA00004489"/>
    </source>
</evidence>
<comment type="subcellular location">
    <subcellularLocation>
        <location evidence="2">Cell projection</location>
        <location evidence="2">Axon</location>
    </subcellularLocation>
    <subcellularLocation>
        <location evidence="1">Cytoplasm</location>
        <location evidence="1">Cytoskeleton</location>
    </subcellularLocation>
</comment>
<dbReference type="Gene3D" id="1.20.5.1160">
    <property type="entry name" value="Vasodilator-stimulated phosphoprotein"/>
    <property type="match status" value="1"/>
</dbReference>
<keyword evidence="5" id="KW-0403">Intermediate filament</keyword>
<dbReference type="GO" id="GO:0005883">
    <property type="term" value="C:neurofilament"/>
    <property type="evidence" value="ECO:0007669"/>
    <property type="project" value="TreeGrafter"/>
</dbReference>
<dbReference type="GO" id="GO:0030424">
    <property type="term" value="C:axon"/>
    <property type="evidence" value="ECO:0007669"/>
    <property type="project" value="UniProtKB-SubCell"/>
</dbReference>
<keyword evidence="7" id="KW-0206">Cytoskeleton</keyword>
<feature type="domain" description="IF rod" evidence="12">
    <location>
        <begin position="99"/>
        <end position="410"/>
    </location>
</feature>
<protein>
    <submittedName>
        <fullName evidence="13">Neurofilament medium polypeptide</fullName>
    </submittedName>
</protein>
<sequence>MNYGWDSLGGSPYRKVSVDPSRSLSRSLGYSAPGFRTQTWSRGNTSVNSSYKRSSLSAAPRGYSPAAVGGGGGGGAHRASDSAELCPSALYHEDYRINEKQQMQGLNDRFAGYIDKVRHLEQQNKGLEAEIVELRQKQTSPSRLAGIYEPELRELRQLIQDVDGQKAQTLLEREHLEEDLQQLRGKCDDEARVRDEAETCLRVFKKERDDCRLVRLELEKKAQALADEVAFLKKNHEEEVGDLFAQVQASQVGFELKEFAKPDLTAALREIRAKLEGYTSSNLQQTEEWFRSRVAKLSQAAEVNNEALQTTRQEITEYRRQLQSKSIELETVRGTKESLEKQLNDIEERHDAELSQFQDTIQQLENELKNTKWEMAHHLREYQDLLNVKMALDVEIASYRKLLEGEETRFGSITGGYTPPSYTFKQPQSMAHSVYVTAKTKFNPTKITPQYKFVEEIISETTKEVDMAEIEDVDFKAMSDDASGEKSEEEQTKHEEDDDGEKDEATTAEASDEEGTDETKEETTGKEEGEEEEDAGEEDTEETKEEGQEEETSETKGETEEESESKGEPQKGETTERKPGTESDEEAATEEDQGDSGDATEKGDSKDQEGDKQAEESKEATRTPKAEPGSPAEEKVEESKSKAQLAKPEEEPPKAKETSKANEKEPPPKEPATTESKAQKGQVEKEQGAEETKVTESSGKSEPSKEESKEEKVEEKSDIPGNKSKEEKKDSEGSKVEEKKPDKDEGKKEDSKDSKESEEKPMKVSEPEKVKQTPASDTKLESKTTQSIGHTVSELITNGLDTSMEKEEKEVKSEKKVTKGLTEDVQTIVVEETVRSKQETTVMSVTNTVKREAIEETKVTLKKEEKLVTASLDTKGDAKESK</sequence>